<accession>A0A4U5JJN7</accession>
<comment type="caution">
    <text evidence="2">The sequence shown here is derived from an EMBL/GenBank/DDBJ whole genome shotgun (WGS) entry which is preliminary data.</text>
</comment>
<sequence length="220" mass="25365">MDRILTETEREFLRGEKEYAGNKTESNKRRNIRERVFQSLTDFELLANELPEDDRRKIFERLSKESESHGADEAASVIEFLYKGFSDLTTDPNHIAAGPKETSVERFLAFRNALTTGVARGKSEFENPQEEPPDIVTVASNAYLFEFPDDEDIRAELETDQWREINKQSPGDIGDHDDVAFFLQAMIQRQIHERISARHETANKNLKDYKDFEGDVADMS</sequence>
<evidence type="ECO:0000259" key="1">
    <source>
        <dbReference type="Pfam" id="PF26404"/>
    </source>
</evidence>
<dbReference type="AlphaFoldDB" id="A0A4U5JJN7"/>
<gene>
    <name evidence="2" type="ORF">DM868_02485</name>
</gene>
<dbReference type="Proteomes" id="UP000308037">
    <property type="component" value="Unassembled WGS sequence"/>
</dbReference>
<dbReference type="InterPro" id="IPR058415">
    <property type="entry name" value="DUF8102"/>
</dbReference>
<evidence type="ECO:0000313" key="3">
    <source>
        <dbReference type="Proteomes" id="UP000308037"/>
    </source>
</evidence>
<feature type="domain" description="Domain of unknown function" evidence="1">
    <location>
        <begin position="4"/>
        <end position="95"/>
    </location>
</feature>
<name>A0A4U5JJN7_9EURY</name>
<reference evidence="2 3" key="1">
    <citation type="submission" date="2019-04" db="EMBL/GenBank/DDBJ databases">
        <title>Natronomonas sp. F20-122 a newhaloarchaeon isolated from a saline saltern of Isla Bacuta, Huelva, Spain.</title>
        <authorList>
            <person name="Duran-Viseras A."/>
            <person name="Sanchez-Porro C."/>
            <person name="Ventosa A."/>
        </authorList>
    </citation>
    <scope>NUCLEOTIDE SEQUENCE [LARGE SCALE GENOMIC DNA]</scope>
    <source>
        <strain evidence="2 3">F20-122</strain>
    </source>
</reference>
<dbReference type="RefSeq" id="WP_137275267.1">
    <property type="nucleotide sequence ID" value="NZ_QKNX01000001.1"/>
</dbReference>
<keyword evidence="3" id="KW-1185">Reference proteome</keyword>
<dbReference type="EMBL" id="QKNX01000001">
    <property type="protein sequence ID" value="TKR27967.1"/>
    <property type="molecule type" value="Genomic_DNA"/>
</dbReference>
<dbReference type="Pfam" id="PF26404">
    <property type="entry name" value="DUF8102"/>
    <property type="match status" value="1"/>
</dbReference>
<evidence type="ECO:0000313" key="2">
    <source>
        <dbReference type="EMBL" id="TKR27967.1"/>
    </source>
</evidence>
<proteinExistence type="predicted"/>
<protein>
    <recommendedName>
        <fullName evidence="1">Domain of unknown function domain-containing protein</fullName>
    </recommendedName>
</protein>
<dbReference type="OrthoDB" id="193906at2157"/>
<organism evidence="2 3">
    <name type="scientific">Natronomonas salsuginis</name>
    <dbReference type="NCBI Taxonomy" id="2217661"/>
    <lineage>
        <taxon>Archaea</taxon>
        <taxon>Methanobacteriati</taxon>
        <taxon>Methanobacteriota</taxon>
        <taxon>Stenosarchaea group</taxon>
        <taxon>Halobacteria</taxon>
        <taxon>Halobacteriales</taxon>
        <taxon>Natronomonadaceae</taxon>
        <taxon>Natronomonas</taxon>
    </lineage>
</organism>